<accession>A0A521AZS0</accession>
<name>A0A521AZS0_9BACT</name>
<dbReference type="AlphaFoldDB" id="A0A521AZS0"/>
<dbReference type="Proteomes" id="UP000317557">
    <property type="component" value="Unassembled WGS sequence"/>
</dbReference>
<feature type="chain" id="PRO_5022069038" description="3-keto-alpha-glucoside-1,2-lyase/3-keto-2-hydroxy-glucal hydratase domain-containing protein" evidence="1">
    <location>
        <begin position="21"/>
        <end position="252"/>
    </location>
</feature>
<keyword evidence="1" id="KW-0732">Signal</keyword>
<evidence type="ECO:0000313" key="3">
    <source>
        <dbReference type="EMBL" id="SMO40030.1"/>
    </source>
</evidence>
<dbReference type="GO" id="GO:0016787">
    <property type="term" value="F:hydrolase activity"/>
    <property type="evidence" value="ECO:0007669"/>
    <property type="project" value="InterPro"/>
</dbReference>
<sequence length="252" mass="28380">MRLIFLLVMGLWMVQSNIYAQDSVDMRPEDTEWYEPVPAKVTPAETHFLQPPSDAIILFNGNNLDAWESSAGGEAAWIVEGDHFTVKTGTGDIQTKNSFKSVQFYIEWRSPGNLDHKGQDRGNSGIFFQNIYELQVLDAWENPTYVNGMAGSIYKQTPPLVNPAKKPGEWQSYNVSYTAPKFNEDGSLNSPARITVIWNGVVVQNNTEIKGHTPYIGLPEYGAHGAGPIRLQDHNSEVSYRNIWIRELDTEE</sequence>
<dbReference type="OrthoDB" id="176168at2"/>
<feature type="domain" description="3-keto-alpha-glucoside-1,2-lyase/3-keto-2-hydroxy-glucal hydratase" evidence="2">
    <location>
        <begin position="55"/>
        <end position="246"/>
    </location>
</feature>
<dbReference type="EMBL" id="FXTP01000001">
    <property type="protein sequence ID" value="SMO40030.1"/>
    <property type="molecule type" value="Genomic_DNA"/>
</dbReference>
<feature type="signal peptide" evidence="1">
    <location>
        <begin position="1"/>
        <end position="20"/>
    </location>
</feature>
<keyword evidence="4" id="KW-1185">Reference proteome</keyword>
<protein>
    <recommendedName>
        <fullName evidence="2">3-keto-alpha-glucoside-1,2-lyase/3-keto-2-hydroxy-glucal hydratase domain-containing protein</fullName>
    </recommendedName>
</protein>
<proteinExistence type="predicted"/>
<dbReference type="RefSeq" id="WP_142452959.1">
    <property type="nucleotide sequence ID" value="NZ_FXTP01000001.1"/>
</dbReference>
<evidence type="ECO:0000256" key="1">
    <source>
        <dbReference type="SAM" id="SignalP"/>
    </source>
</evidence>
<dbReference type="Pfam" id="PF06439">
    <property type="entry name" value="3keto-disac_hyd"/>
    <property type="match status" value="1"/>
</dbReference>
<dbReference type="InterPro" id="IPR010496">
    <property type="entry name" value="AL/BT2_dom"/>
</dbReference>
<dbReference type="Gene3D" id="2.60.120.560">
    <property type="entry name" value="Exo-inulinase, domain 1"/>
    <property type="match status" value="1"/>
</dbReference>
<organism evidence="3 4">
    <name type="scientific">Gracilimonas mengyeensis</name>
    <dbReference type="NCBI Taxonomy" id="1302730"/>
    <lineage>
        <taxon>Bacteria</taxon>
        <taxon>Pseudomonadati</taxon>
        <taxon>Balneolota</taxon>
        <taxon>Balneolia</taxon>
        <taxon>Balneolales</taxon>
        <taxon>Balneolaceae</taxon>
        <taxon>Gracilimonas</taxon>
    </lineage>
</organism>
<evidence type="ECO:0000313" key="4">
    <source>
        <dbReference type="Proteomes" id="UP000317557"/>
    </source>
</evidence>
<gene>
    <name evidence="3" type="ORF">SAMN06265219_101464</name>
</gene>
<evidence type="ECO:0000259" key="2">
    <source>
        <dbReference type="Pfam" id="PF06439"/>
    </source>
</evidence>
<reference evidence="3 4" key="1">
    <citation type="submission" date="2017-05" db="EMBL/GenBank/DDBJ databases">
        <authorList>
            <person name="Varghese N."/>
            <person name="Submissions S."/>
        </authorList>
    </citation>
    <scope>NUCLEOTIDE SEQUENCE [LARGE SCALE GENOMIC DNA]</scope>
    <source>
        <strain evidence="3 4">DSM 21985</strain>
    </source>
</reference>